<accession>A0A8S5LLT6</accession>
<name>A0A8S5LLT6_9CAUD</name>
<reference evidence="1" key="1">
    <citation type="journal article" date="2021" name="Proc. Natl. Acad. Sci. U.S.A.">
        <title>A Catalog of Tens of Thousands of Viruses from Human Metagenomes Reveals Hidden Associations with Chronic Diseases.</title>
        <authorList>
            <person name="Tisza M.J."/>
            <person name="Buck C.B."/>
        </authorList>
    </citation>
    <scope>NUCLEOTIDE SEQUENCE</scope>
    <source>
        <strain evidence="1">CtKcB20</strain>
    </source>
</reference>
<sequence length="106" mass="12111">MNYSVGDIIKLRNNAGVFQVKIMHKIDTNDATRGFGDDMKFNGRMRLEVHNGGCCQYIIMLTERGECNTTGRAILCCLDGMNDEIEYYLGSIIQYEQPEEAFELMK</sequence>
<organism evidence="1">
    <name type="scientific">Siphoviridae sp. ctKcB20</name>
    <dbReference type="NCBI Taxonomy" id="2827568"/>
    <lineage>
        <taxon>Viruses</taxon>
        <taxon>Duplodnaviria</taxon>
        <taxon>Heunggongvirae</taxon>
        <taxon>Uroviricota</taxon>
        <taxon>Caudoviricetes</taxon>
    </lineage>
</organism>
<proteinExistence type="predicted"/>
<evidence type="ECO:0000313" key="1">
    <source>
        <dbReference type="EMBL" id="DAD70815.1"/>
    </source>
</evidence>
<protein>
    <submittedName>
        <fullName evidence="1">Uncharacterized protein</fullName>
    </submittedName>
</protein>
<dbReference type="EMBL" id="BK015870">
    <property type="protein sequence ID" value="DAD70815.1"/>
    <property type="molecule type" value="Genomic_DNA"/>
</dbReference>